<keyword evidence="7" id="KW-0962">Peroxisome biogenesis</keyword>
<keyword evidence="6" id="KW-0813">Transport</keyword>
<evidence type="ECO:0000256" key="15">
    <source>
        <dbReference type="ARBA" id="ARBA00022989"/>
    </source>
</evidence>
<evidence type="ECO:0000256" key="9">
    <source>
        <dbReference type="ARBA" id="ARBA00022692"/>
    </source>
</evidence>
<dbReference type="InterPro" id="IPR017907">
    <property type="entry name" value="Znf_RING_CS"/>
</dbReference>
<name>A0AAF0EWI2_9BASI</name>
<dbReference type="GO" id="GO:0016567">
    <property type="term" value="P:protein ubiquitination"/>
    <property type="evidence" value="ECO:0007669"/>
    <property type="project" value="UniProtKB-ARBA"/>
</dbReference>
<evidence type="ECO:0000313" key="24">
    <source>
        <dbReference type="Proteomes" id="UP001217754"/>
    </source>
</evidence>
<proteinExistence type="inferred from homology"/>
<evidence type="ECO:0000256" key="10">
    <source>
        <dbReference type="ARBA" id="ARBA00022723"/>
    </source>
</evidence>
<dbReference type="Pfam" id="PF13639">
    <property type="entry name" value="zf-RING_2"/>
    <property type="match status" value="1"/>
</dbReference>
<accession>A0AAF0EWI2</accession>
<evidence type="ECO:0000256" key="6">
    <source>
        <dbReference type="ARBA" id="ARBA00022448"/>
    </source>
</evidence>
<evidence type="ECO:0000256" key="12">
    <source>
        <dbReference type="ARBA" id="ARBA00022786"/>
    </source>
</evidence>
<dbReference type="AlphaFoldDB" id="A0AAF0EWI2"/>
<keyword evidence="10" id="KW-0479">Metal-binding</keyword>
<evidence type="ECO:0000256" key="21">
    <source>
        <dbReference type="SAM" id="Phobius"/>
    </source>
</evidence>
<dbReference type="EC" id="2.3.2.27" evidence="5"/>
<keyword evidence="14" id="KW-0653">Protein transport</keyword>
<keyword evidence="15 21" id="KW-1133">Transmembrane helix</keyword>
<comment type="pathway">
    <text evidence="3">Protein modification; protein ubiquitination.</text>
</comment>
<comment type="catalytic activity">
    <reaction evidence="1">
        <text>S-ubiquitinyl-[E2 ubiquitin-conjugating enzyme]-L-cysteine + [acceptor protein]-L-lysine = [E2 ubiquitin-conjugating enzyme]-L-cysteine + N(6)-ubiquitinyl-[acceptor protein]-L-lysine.</text>
        <dbReference type="EC" id="2.3.2.27"/>
    </reaction>
</comment>
<dbReference type="GeneID" id="85225035"/>
<keyword evidence="24" id="KW-1185">Reference proteome</keyword>
<dbReference type="SMART" id="SM00184">
    <property type="entry name" value="RING"/>
    <property type="match status" value="1"/>
</dbReference>
<dbReference type="InterPro" id="IPR013083">
    <property type="entry name" value="Znf_RING/FYVE/PHD"/>
</dbReference>
<keyword evidence="13" id="KW-0862">Zinc</keyword>
<dbReference type="Gene3D" id="3.30.40.10">
    <property type="entry name" value="Zinc/RING finger domain, C3HC4 (zinc finger)"/>
    <property type="match status" value="1"/>
</dbReference>
<dbReference type="InterPro" id="IPR006845">
    <property type="entry name" value="Pex_N"/>
</dbReference>
<dbReference type="GO" id="GO:0005778">
    <property type="term" value="C:peroxisomal membrane"/>
    <property type="evidence" value="ECO:0007669"/>
    <property type="project" value="UniProtKB-SubCell"/>
</dbReference>
<feature type="transmembrane region" description="Helical" evidence="21">
    <location>
        <begin position="113"/>
        <end position="133"/>
    </location>
</feature>
<reference evidence="23" key="1">
    <citation type="submission" date="2023-03" db="EMBL/GenBank/DDBJ databases">
        <title>Mating type loci evolution in Malassezia.</title>
        <authorList>
            <person name="Coelho M.A."/>
        </authorList>
    </citation>
    <scope>NUCLEOTIDE SEQUENCE</scope>
    <source>
        <strain evidence="23">CBS 9431</strain>
    </source>
</reference>
<dbReference type="PANTHER" id="PTHR23350:SF0">
    <property type="entry name" value="PEROXISOME BIOGENESIS FACTOR 10"/>
    <property type="match status" value="1"/>
</dbReference>
<dbReference type="CDD" id="cd16527">
    <property type="entry name" value="RING-HC_PEX10"/>
    <property type="match status" value="1"/>
</dbReference>
<dbReference type="EMBL" id="CP119959">
    <property type="protein sequence ID" value="WFD38433.1"/>
    <property type="molecule type" value="Genomic_DNA"/>
</dbReference>
<evidence type="ECO:0000256" key="16">
    <source>
        <dbReference type="ARBA" id="ARBA00023136"/>
    </source>
</evidence>
<comment type="subcellular location">
    <subcellularLocation>
        <location evidence="2">Peroxisome membrane</location>
        <topology evidence="2">Multi-pass membrane protein</topology>
    </subcellularLocation>
</comment>
<dbReference type="PANTHER" id="PTHR23350">
    <property type="entry name" value="PEROXISOME ASSEMBLY PROTEIN 10"/>
    <property type="match status" value="1"/>
</dbReference>
<evidence type="ECO:0000313" key="23">
    <source>
        <dbReference type="EMBL" id="WFD38433.1"/>
    </source>
</evidence>
<dbReference type="GO" id="GO:0008270">
    <property type="term" value="F:zinc ion binding"/>
    <property type="evidence" value="ECO:0007669"/>
    <property type="project" value="UniProtKB-KW"/>
</dbReference>
<evidence type="ECO:0000256" key="8">
    <source>
        <dbReference type="ARBA" id="ARBA00022679"/>
    </source>
</evidence>
<feature type="transmembrane region" description="Helical" evidence="21">
    <location>
        <begin position="195"/>
        <end position="217"/>
    </location>
</feature>
<evidence type="ECO:0000256" key="18">
    <source>
        <dbReference type="ARBA" id="ARBA00041230"/>
    </source>
</evidence>
<dbReference type="PROSITE" id="PS00518">
    <property type="entry name" value="ZF_RING_1"/>
    <property type="match status" value="1"/>
</dbReference>
<evidence type="ECO:0000256" key="4">
    <source>
        <dbReference type="ARBA" id="ARBA00008704"/>
    </source>
</evidence>
<dbReference type="SUPFAM" id="SSF57850">
    <property type="entry name" value="RING/U-box"/>
    <property type="match status" value="1"/>
</dbReference>
<comment type="similarity">
    <text evidence="4">Belongs to the pex2/pex10/pex12 family.</text>
</comment>
<dbReference type="GO" id="GO:0061630">
    <property type="term" value="F:ubiquitin protein ligase activity"/>
    <property type="evidence" value="ECO:0007669"/>
    <property type="project" value="UniProtKB-EC"/>
</dbReference>
<dbReference type="Pfam" id="PF04757">
    <property type="entry name" value="Pex2_Pex12"/>
    <property type="match status" value="1"/>
</dbReference>
<feature type="region of interest" description="Disordered" evidence="20">
    <location>
        <begin position="155"/>
        <end position="174"/>
    </location>
</feature>
<evidence type="ECO:0000259" key="22">
    <source>
        <dbReference type="PROSITE" id="PS50089"/>
    </source>
</evidence>
<keyword evidence="11 19" id="KW-0863">Zinc-finger</keyword>
<keyword evidence="16 21" id="KW-0472">Membrane</keyword>
<evidence type="ECO:0000256" key="11">
    <source>
        <dbReference type="ARBA" id="ARBA00022771"/>
    </source>
</evidence>
<dbReference type="InterPro" id="IPR001841">
    <property type="entry name" value="Znf_RING"/>
</dbReference>
<evidence type="ECO:0000256" key="20">
    <source>
        <dbReference type="SAM" id="MobiDB-lite"/>
    </source>
</evidence>
<feature type="compositionally biased region" description="Basic and acidic residues" evidence="20">
    <location>
        <begin position="155"/>
        <end position="164"/>
    </location>
</feature>
<evidence type="ECO:0000256" key="7">
    <source>
        <dbReference type="ARBA" id="ARBA00022593"/>
    </source>
</evidence>
<keyword evidence="12" id="KW-0833">Ubl conjugation pathway</keyword>
<evidence type="ECO:0000256" key="2">
    <source>
        <dbReference type="ARBA" id="ARBA00004585"/>
    </source>
</evidence>
<evidence type="ECO:0000256" key="5">
    <source>
        <dbReference type="ARBA" id="ARBA00012483"/>
    </source>
</evidence>
<gene>
    <name evidence="23" type="primary">PEX10</name>
    <name evidence="23" type="ORF">MJAP1_001386</name>
</gene>
<evidence type="ECO:0000256" key="14">
    <source>
        <dbReference type="ARBA" id="ARBA00022927"/>
    </source>
</evidence>
<evidence type="ECO:0000256" key="3">
    <source>
        <dbReference type="ARBA" id="ARBA00004906"/>
    </source>
</evidence>
<evidence type="ECO:0000256" key="17">
    <source>
        <dbReference type="ARBA" id="ARBA00023140"/>
    </source>
</evidence>
<protein>
    <recommendedName>
        <fullName evidence="5">RING-type E3 ubiquitin transferase</fullName>
        <ecNumber evidence="5">2.3.2.27</ecNumber>
    </recommendedName>
    <alternativeName>
        <fullName evidence="18">Peroxin-10</fullName>
    </alternativeName>
</protein>
<dbReference type="InterPro" id="IPR025654">
    <property type="entry name" value="PEX2/10"/>
</dbReference>
<dbReference type="RefSeq" id="XP_060121330.1">
    <property type="nucleotide sequence ID" value="XM_060265347.1"/>
</dbReference>
<evidence type="ECO:0000256" key="1">
    <source>
        <dbReference type="ARBA" id="ARBA00000900"/>
    </source>
</evidence>
<feature type="domain" description="RING-type" evidence="22">
    <location>
        <begin position="381"/>
        <end position="423"/>
    </location>
</feature>
<keyword evidence="17" id="KW-0576">Peroxisome</keyword>
<sequence>MSAAPVRGAESSARHATPARLTYPRAAQSEIVRAHQKDVYYRDLFSSQLKEVASEFLGARRSHVYAESLSLVASVAYFGLSTLGGAQSLGEEYVNAMMRDRPTGKIVNAKRRAIFIALYIVAPYLLTKMYGMIRMSLVRKDQEIAQRRQRELVRAQMAARDEKSTNTPPSVGKKLQRRWEATIQWLALVLPGSHVLAASNGLLAYASAAQLAVFYLFGRYYTVAHRLAKVDYVYASAKRPNSRPQSYEVLGVLLGTQLLVKLGMTVYSAYQTYQEKAVGASHDTGDVLGTHDPAVRPSRSVVLDDTYYSHADHAMTKRTETSTDPTIPLEYPDPEAPATAERLGLAQGAQAADRQTFEAAVTESRAKTTQLEAIADEVLRCTLCMDRRTPEVGNSAVTECGHVFCWDCITGWIKEKPECPLCRQSVQCNRLVPIYNL</sequence>
<dbReference type="GO" id="GO:0016562">
    <property type="term" value="P:protein import into peroxisome matrix, receptor recycling"/>
    <property type="evidence" value="ECO:0007669"/>
    <property type="project" value="UniProtKB-ARBA"/>
</dbReference>
<keyword evidence="9 21" id="KW-0812">Transmembrane</keyword>
<dbReference type="PROSITE" id="PS50089">
    <property type="entry name" value="ZF_RING_2"/>
    <property type="match status" value="1"/>
</dbReference>
<keyword evidence="8" id="KW-0808">Transferase</keyword>
<dbReference type="Proteomes" id="UP001217754">
    <property type="component" value="Chromosome 2"/>
</dbReference>
<evidence type="ECO:0000256" key="19">
    <source>
        <dbReference type="PROSITE-ProRule" id="PRU00175"/>
    </source>
</evidence>
<evidence type="ECO:0000256" key="13">
    <source>
        <dbReference type="ARBA" id="ARBA00022833"/>
    </source>
</evidence>
<organism evidence="23 24">
    <name type="scientific">Malassezia japonica</name>
    <dbReference type="NCBI Taxonomy" id="223818"/>
    <lineage>
        <taxon>Eukaryota</taxon>
        <taxon>Fungi</taxon>
        <taxon>Dikarya</taxon>
        <taxon>Basidiomycota</taxon>
        <taxon>Ustilaginomycotina</taxon>
        <taxon>Malasseziomycetes</taxon>
        <taxon>Malasseziales</taxon>
        <taxon>Malasseziaceae</taxon>
        <taxon>Malassezia</taxon>
    </lineage>
</organism>